<keyword evidence="4" id="KW-1185">Reference proteome</keyword>
<feature type="domain" description="AB hydrolase-1" evidence="1">
    <location>
        <begin position="18"/>
        <end position="230"/>
    </location>
</feature>
<reference evidence="2" key="2">
    <citation type="submission" date="2023-04" db="EMBL/GenBank/DDBJ databases">
        <title>Genomic characterization of faba bean (Vicia faba) microsymbionts in Mexican soils.</title>
        <authorList>
            <person name="Rivera Orduna F.N."/>
            <person name="Guevara-Luna J."/>
            <person name="Yan J."/>
            <person name="Arroyo-Herrera I."/>
            <person name="Li Y."/>
            <person name="Vasquez-Murrieta M.S."/>
            <person name="Wang E.T."/>
        </authorList>
    </citation>
    <scope>NUCLEOTIDE SEQUENCE</scope>
    <source>
        <strain evidence="2">CH26</strain>
    </source>
</reference>
<dbReference type="AlphaFoldDB" id="A0A2A6K9T0"/>
<evidence type="ECO:0000313" key="2">
    <source>
        <dbReference type="EMBL" id="MDR9777017.1"/>
    </source>
</evidence>
<dbReference type="SUPFAM" id="SSF53474">
    <property type="entry name" value="alpha/beta-Hydrolases"/>
    <property type="match status" value="1"/>
</dbReference>
<keyword evidence="2" id="KW-0378">Hydrolase</keyword>
<evidence type="ECO:0000313" key="4">
    <source>
        <dbReference type="Proteomes" id="UP000219914"/>
    </source>
</evidence>
<gene>
    <name evidence="3" type="ORF">CO674_23130</name>
    <name evidence="2" type="ORF">RJJ65_31130</name>
</gene>
<accession>A0A2A6K9T0</accession>
<dbReference type="Proteomes" id="UP000219914">
    <property type="component" value="Unassembled WGS sequence"/>
</dbReference>
<dbReference type="EMBL" id="JAVLSF010000032">
    <property type="protein sequence ID" value="MDR9777017.1"/>
    <property type="molecule type" value="Genomic_DNA"/>
</dbReference>
<proteinExistence type="predicted"/>
<dbReference type="InterPro" id="IPR000073">
    <property type="entry name" value="AB_hydrolase_1"/>
</dbReference>
<protein>
    <submittedName>
        <fullName evidence="2">Alpha/beta hydrolase</fullName>
    </submittedName>
</protein>
<dbReference type="Proteomes" id="UP001268610">
    <property type="component" value="Unassembled WGS sequence"/>
</dbReference>
<dbReference type="PANTHER" id="PTHR37017:SF11">
    <property type="entry name" value="ESTERASE_LIPASE_THIOESTERASE DOMAIN-CONTAINING PROTEIN"/>
    <property type="match status" value="1"/>
</dbReference>
<dbReference type="Gene3D" id="3.40.50.1820">
    <property type="entry name" value="alpha/beta hydrolase"/>
    <property type="match status" value="1"/>
</dbReference>
<organism evidence="2 5">
    <name type="scientific">Rhizobium hidalgonense</name>
    <dbReference type="NCBI Taxonomy" id="1538159"/>
    <lineage>
        <taxon>Bacteria</taxon>
        <taxon>Pseudomonadati</taxon>
        <taxon>Pseudomonadota</taxon>
        <taxon>Alphaproteobacteria</taxon>
        <taxon>Hyphomicrobiales</taxon>
        <taxon>Rhizobiaceae</taxon>
        <taxon>Rhizobium/Agrobacterium group</taxon>
        <taxon>Rhizobium</taxon>
    </lineage>
</organism>
<name>A0A2A6K9T0_9HYPH</name>
<dbReference type="PANTHER" id="PTHR37017">
    <property type="entry name" value="AB HYDROLASE-1 DOMAIN-CONTAINING PROTEIN-RELATED"/>
    <property type="match status" value="1"/>
</dbReference>
<evidence type="ECO:0000313" key="3">
    <source>
        <dbReference type="EMBL" id="PDT21172.1"/>
    </source>
</evidence>
<evidence type="ECO:0000259" key="1">
    <source>
        <dbReference type="Pfam" id="PF12697"/>
    </source>
</evidence>
<evidence type="ECO:0000313" key="5">
    <source>
        <dbReference type="Proteomes" id="UP001268610"/>
    </source>
</evidence>
<dbReference type="GO" id="GO:0016787">
    <property type="term" value="F:hydrolase activity"/>
    <property type="evidence" value="ECO:0007669"/>
    <property type="project" value="UniProtKB-KW"/>
</dbReference>
<dbReference type="InterPro" id="IPR052897">
    <property type="entry name" value="Sec-Metab_Biosynth_Hydrolase"/>
</dbReference>
<sequence length="240" mass="24788">MITLAPVASAAAEKPVSIVLVHGAFVDASGWQSVYNMLSADGYEVLVVQNPTITLDGDVAATKKVIANATHPVVLVGHSYGGAVITEAGGDTKVRSLVYIAAFAPAAGESVFDLATAPHPGEEGAPLLPPEGGFILVDPAKFPAAFAADVDISTTRFMAAAQVPWGLGSIQTKITSPAWKQKPSYFMVTALDHMIPPSGQRSMAARAGAKVIEIQSSHAVMLSHPKDVVDFITSAAAGTK</sequence>
<dbReference type="Pfam" id="PF12697">
    <property type="entry name" value="Abhydrolase_6"/>
    <property type="match status" value="1"/>
</dbReference>
<dbReference type="EMBL" id="NWSY01000019">
    <property type="protein sequence ID" value="PDT21172.1"/>
    <property type="molecule type" value="Genomic_DNA"/>
</dbReference>
<dbReference type="InterPro" id="IPR029058">
    <property type="entry name" value="AB_hydrolase_fold"/>
</dbReference>
<reference evidence="3 4" key="1">
    <citation type="submission" date="2017-09" db="EMBL/GenBank/DDBJ databases">
        <title>Comparative genomics of rhizobia isolated from Phaseolus vulgaris in China.</title>
        <authorList>
            <person name="Tong W."/>
        </authorList>
    </citation>
    <scope>NUCLEOTIDE SEQUENCE [LARGE SCALE GENOMIC DNA]</scope>
    <source>
        <strain evidence="3 4">FH14</strain>
    </source>
</reference>
<comment type="caution">
    <text evidence="2">The sequence shown here is derived from an EMBL/GenBank/DDBJ whole genome shotgun (WGS) entry which is preliminary data.</text>
</comment>